<dbReference type="Proteomes" id="UP001054837">
    <property type="component" value="Unassembled WGS sequence"/>
</dbReference>
<sequence length="91" mass="9534">MRTVVPAVLPLRVHGLKRPQASKHTPAAGPPAAVVSPVVPRVTSADRNGALPRSHRNVAAQATADHRPHVVGTLRGSLRRAPGLFHGSPAR</sequence>
<name>A0AAV4WB60_9ARAC</name>
<evidence type="ECO:0000256" key="1">
    <source>
        <dbReference type="SAM" id="MobiDB-lite"/>
    </source>
</evidence>
<evidence type="ECO:0000313" key="3">
    <source>
        <dbReference type="Proteomes" id="UP001054837"/>
    </source>
</evidence>
<accession>A0AAV4WB60</accession>
<feature type="region of interest" description="Disordered" evidence="1">
    <location>
        <begin position="44"/>
        <end position="70"/>
    </location>
</feature>
<dbReference type="EMBL" id="BPLQ01014286">
    <property type="protein sequence ID" value="GIY78843.1"/>
    <property type="molecule type" value="Genomic_DNA"/>
</dbReference>
<dbReference type="AlphaFoldDB" id="A0AAV4WB60"/>
<gene>
    <name evidence="2" type="primary">AVEN_232464_1</name>
    <name evidence="2" type="ORF">CDAR_584081</name>
</gene>
<organism evidence="2 3">
    <name type="scientific">Caerostris darwini</name>
    <dbReference type="NCBI Taxonomy" id="1538125"/>
    <lineage>
        <taxon>Eukaryota</taxon>
        <taxon>Metazoa</taxon>
        <taxon>Ecdysozoa</taxon>
        <taxon>Arthropoda</taxon>
        <taxon>Chelicerata</taxon>
        <taxon>Arachnida</taxon>
        <taxon>Araneae</taxon>
        <taxon>Araneomorphae</taxon>
        <taxon>Entelegynae</taxon>
        <taxon>Araneoidea</taxon>
        <taxon>Araneidae</taxon>
        <taxon>Caerostris</taxon>
    </lineage>
</organism>
<proteinExistence type="predicted"/>
<keyword evidence="3" id="KW-1185">Reference proteome</keyword>
<protein>
    <submittedName>
        <fullName evidence="2">Uncharacterized protein</fullName>
    </submittedName>
</protein>
<reference evidence="2 3" key="1">
    <citation type="submission" date="2021-06" db="EMBL/GenBank/DDBJ databases">
        <title>Caerostris darwini draft genome.</title>
        <authorList>
            <person name="Kono N."/>
            <person name="Arakawa K."/>
        </authorList>
    </citation>
    <scope>NUCLEOTIDE SEQUENCE [LARGE SCALE GENOMIC DNA]</scope>
</reference>
<evidence type="ECO:0000313" key="2">
    <source>
        <dbReference type="EMBL" id="GIY78843.1"/>
    </source>
</evidence>
<comment type="caution">
    <text evidence="2">The sequence shown here is derived from an EMBL/GenBank/DDBJ whole genome shotgun (WGS) entry which is preliminary data.</text>
</comment>